<proteinExistence type="predicted"/>
<reference evidence="3 5" key="2">
    <citation type="submission" date="2018-08" db="EMBL/GenBank/DDBJ databases">
        <title>Genomic Encyclopedia of Archaeal and Bacterial Type Strains, Phase II (KMG-II): from individual species to whole genera.</title>
        <authorList>
            <person name="Goeker M."/>
        </authorList>
    </citation>
    <scope>NUCLEOTIDE SEQUENCE [LARGE SCALE GENOMIC DNA]</scope>
    <source>
        <strain evidence="3 5">DSM 2261</strain>
    </source>
</reference>
<dbReference type="GO" id="GO:0003677">
    <property type="term" value="F:DNA binding"/>
    <property type="evidence" value="ECO:0007669"/>
    <property type="project" value="InterPro"/>
</dbReference>
<dbReference type="EMBL" id="CP011509">
    <property type="protein sequence ID" value="AKJ04641.1"/>
    <property type="molecule type" value="Genomic_DNA"/>
</dbReference>
<reference evidence="2 4" key="1">
    <citation type="submission" date="2015-05" db="EMBL/GenBank/DDBJ databases">
        <title>Genome assembly of Archangium gephyra DSM 2261.</title>
        <authorList>
            <person name="Sharma G."/>
            <person name="Subramanian S."/>
        </authorList>
    </citation>
    <scope>NUCLEOTIDE SEQUENCE [LARGE SCALE GENOMIC DNA]</scope>
    <source>
        <strain evidence="2 4">DSM 2261</strain>
    </source>
</reference>
<protein>
    <recommendedName>
        <fullName evidence="1">RNA polymerase sigma factor 70 region 1.1 domain-containing protein</fullName>
    </recommendedName>
</protein>
<accession>A0AAC8QCL6</accession>
<dbReference type="AlphaFoldDB" id="A0AAC8QCL6"/>
<evidence type="ECO:0000313" key="3">
    <source>
        <dbReference type="EMBL" id="REG37299.1"/>
    </source>
</evidence>
<sequence length="90" mass="9870">MLAGKEGEAVENRIGKSYTARKALFAKGLREGRLTVQEIEKALPAGTLTAAERWLLYYSLRAAQVEIIDEVTGQVDHGFMSDQPAVPAEH</sequence>
<dbReference type="KEGG" id="age:AA314_06267"/>
<keyword evidence="5" id="KW-1185">Reference proteome</keyword>
<evidence type="ECO:0000313" key="5">
    <source>
        <dbReference type="Proteomes" id="UP000256345"/>
    </source>
</evidence>
<dbReference type="Proteomes" id="UP000035579">
    <property type="component" value="Chromosome"/>
</dbReference>
<evidence type="ECO:0000313" key="2">
    <source>
        <dbReference type="EMBL" id="AKJ04641.1"/>
    </source>
</evidence>
<organism evidence="2 4">
    <name type="scientific">Archangium gephyra</name>
    <dbReference type="NCBI Taxonomy" id="48"/>
    <lineage>
        <taxon>Bacteria</taxon>
        <taxon>Pseudomonadati</taxon>
        <taxon>Myxococcota</taxon>
        <taxon>Myxococcia</taxon>
        <taxon>Myxococcales</taxon>
        <taxon>Cystobacterineae</taxon>
        <taxon>Archangiaceae</taxon>
        <taxon>Archangium</taxon>
    </lineage>
</organism>
<dbReference type="EMBL" id="QUMU01000001">
    <property type="protein sequence ID" value="REG37299.1"/>
    <property type="molecule type" value="Genomic_DNA"/>
</dbReference>
<evidence type="ECO:0000259" key="1">
    <source>
        <dbReference type="Pfam" id="PF03979"/>
    </source>
</evidence>
<dbReference type="Pfam" id="PF03979">
    <property type="entry name" value="Sigma70_r1_1"/>
    <property type="match status" value="1"/>
</dbReference>
<dbReference type="InterPro" id="IPR007127">
    <property type="entry name" value="RNA_pol_sigma_70_r1_1"/>
</dbReference>
<dbReference type="Proteomes" id="UP000256345">
    <property type="component" value="Unassembled WGS sequence"/>
</dbReference>
<gene>
    <name evidence="2" type="ORF">AA314_06267</name>
    <name evidence="3" type="ORF">ATI61_101281</name>
</gene>
<name>A0AAC8QCL6_9BACT</name>
<evidence type="ECO:0000313" key="4">
    <source>
        <dbReference type="Proteomes" id="UP000035579"/>
    </source>
</evidence>
<dbReference type="GO" id="GO:0006355">
    <property type="term" value="P:regulation of DNA-templated transcription"/>
    <property type="evidence" value="ECO:0007669"/>
    <property type="project" value="InterPro"/>
</dbReference>
<feature type="domain" description="RNA polymerase sigma factor 70 region 1.1" evidence="1">
    <location>
        <begin position="21"/>
        <end position="83"/>
    </location>
</feature>